<evidence type="ECO:0000256" key="13">
    <source>
        <dbReference type="HAMAP-Rule" id="MF_00252"/>
    </source>
</evidence>
<dbReference type="InterPro" id="IPR006195">
    <property type="entry name" value="aa-tRNA-synth_II"/>
</dbReference>
<sequence length="506" mass="58001">MSTEQPQQISNSLEELNNELKARREKLVHIREQGVAFPNDFRRDAISSELHEKYGDKSNEELAEAKIQVAVAGRMMMRRIMGKASFVSLQDVGGQIQLYVTRDELPEGFYNEQFKKWDLGDIIAAKGYLFKTKTGELSIHCDEVRLLTKALRPLPDKFHGLADQETRYRQRYLDLITNDESRHTFMMRSKIVAEIRDFMLGHHFMEVETPMMHVIPGGAAAKPFITHHNALDLDMYLRIAPELYLKRLVVGGFERVFEINRNFRNEGVSPRHNPEFTMMEMYMAYADYKDLIVLIEDLYRRLAINVTGNPVVQYGEHTFDFGQPFVKMTMREAICHYRPQTNNADLDDFDKACAVAKSVGIEIEKGWGLGRVVTEIFEEVAEANLIQPTFITEYPAEVSPLARRNDANPFVTDRFEFFIGGREIGNGFSELNDAEDQAQRFADQVKQKDAGDDEAMFYDEDYVTALEHGLPPTAGLGIGIDRTVMLFTNSHTIRDVILFPAMRPVK</sequence>
<evidence type="ECO:0000256" key="6">
    <source>
        <dbReference type="ARBA" id="ARBA00022723"/>
    </source>
</evidence>
<dbReference type="HAMAP" id="MF_00252">
    <property type="entry name" value="Lys_tRNA_synth_class2"/>
    <property type="match status" value="1"/>
</dbReference>
<comment type="cofactor">
    <cofactor evidence="13 14">
        <name>Mg(2+)</name>
        <dbReference type="ChEBI" id="CHEBI:18420"/>
    </cofactor>
    <text evidence="13 14">Binds 3 Mg(2+) ions per subunit.</text>
</comment>
<reference evidence="17" key="1">
    <citation type="journal article" date="2019" name="Int. J. Syst. Evol. Microbiol.">
        <title>The Global Catalogue of Microorganisms (GCM) 10K type strain sequencing project: providing services to taxonomists for standard genome sequencing and annotation.</title>
        <authorList>
            <consortium name="The Broad Institute Genomics Platform"/>
            <consortium name="The Broad Institute Genome Sequencing Center for Infectious Disease"/>
            <person name="Wu L."/>
            <person name="Ma J."/>
        </authorList>
    </citation>
    <scope>NUCLEOTIDE SEQUENCE [LARGE SCALE GENOMIC DNA]</scope>
    <source>
        <strain evidence="17">JCM 18050</strain>
    </source>
</reference>
<evidence type="ECO:0000256" key="4">
    <source>
        <dbReference type="ARBA" id="ARBA00022490"/>
    </source>
</evidence>
<comment type="similarity">
    <text evidence="2 13">Belongs to the class-II aminoacyl-tRNA synthetase family.</text>
</comment>
<comment type="subcellular location">
    <subcellularLocation>
        <location evidence="1 13">Cytoplasm</location>
    </subcellularLocation>
</comment>
<evidence type="ECO:0000256" key="5">
    <source>
        <dbReference type="ARBA" id="ARBA00022598"/>
    </source>
</evidence>
<keyword evidence="7 13" id="KW-0547">Nucleotide-binding</keyword>
<dbReference type="PRINTS" id="PR00982">
    <property type="entry name" value="TRNASYNTHLYS"/>
</dbReference>
<dbReference type="SUPFAM" id="SSF55681">
    <property type="entry name" value="Class II aaRS and biotin synthetases"/>
    <property type="match status" value="1"/>
</dbReference>
<dbReference type="RefSeq" id="WP_345491903.1">
    <property type="nucleotide sequence ID" value="NZ_BAABHY010000005.1"/>
</dbReference>
<comment type="catalytic activity">
    <reaction evidence="12 13 14">
        <text>tRNA(Lys) + L-lysine + ATP = L-lysyl-tRNA(Lys) + AMP + diphosphate</text>
        <dbReference type="Rhea" id="RHEA:20792"/>
        <dbReference type="Rhea" id="RHEA-COMP:9696"/>
        <dbReference type="Rhea" id="RHEA-COMP:9697"/>
        <dbReference type="ChEBI" id="CHEBI:30616"/>
        <dbReference type="ChEBI" id="CHEBI:32551"/>
        <dbReference type="ChEBI" id="CHEBI:33019"/>
        <dbReference type="ChEBI" id="CHEBI:78442"/>
        <dbReference type="ChEBI" id="CHEBI:78529"/>
        <dbReference type="ChEBI" id="CHEBI:456215"/>
        <dbReference type="EC" id="6.1.1.6"/>
    </reaction>
</comment>
<name>A0ABP9NA99_9GAMM</name>
<dbReference type="NCBIfam" id="NF001756">
    <property type="entry name" value="PRK00484.1"/>
    <property type="match status" value="1"/>
</dbReference>
<keyword evidence="6 13" id="KW-0479">Metal-binding</keyword>
<evidence type="ECO:0000259" key="15">
    <source>
        <dbReference type="PROSITE" id="PS50862"/>
    </source>
</evidence>
<dbReference type="PANTHER" id="PTHR42918:SF15">
    <property type="entry name" value="LYSINE--TRNA LIGASE, CHLOROPLASTIC_MITOCHONDRIAL"/>
    <property type="match status" value="1"/>
</dbReference>
<dbReference type="Gene3D" id="2.40.50.140">
    <property type="entry name" value="Nucleic acid-binding proteins"/>
    <property type="match status" value="1"/>
</dbReference>
<dbReference type="EMBL" id="BAABHY010000005">
    <property type="protein sequence ID" value="GAA5113078.1"/>
    <property type="molecule type" value="Genomic_DNA"/>
</dbReference>
<protein>
    <recommendedName>
        <fullName evidence="13">Lysine--tRNA ligase</fullName>
        <ecNumber evidence="13">6.1.1.6</ecNumber>
    </recommendedName>
    <alternativeName>
        <fullName evidence="13">Lysyl-tRNA synthetase</fullName>
        <shortName evidence="13">LysRS</shortName>
    </alternativeName>
</protein>
<feature type="binding site" evidence="13">
    <location>
        <position position="416"/>
    </location>
    <ligand>
        <name>Mg(2+)</name>
        <dbReference type="ChEBI" id="CHEBI:18420"/>
        <label>1</label>
    </ligand>
</feature>
<evidence type="ECO:0000256" key="11">
    <source>
        <dbReference type="ARBA" id="ARBA00023146"/>
    </source>
</evidence>
<dbReference type="GO" id="GO:0016874">
    <property type="term" value="F:ligase activity"/>
    <property type="evidence" value="ECO:0007669"/>
    <property type="project" value="UniProtKB-KW"/>
</dbReference>
<proteinExistence type="inferred from homology"/>
<comment type="caution">
    <text evidence="16">The sequence shown here is derived from an EMBL/GenBank/DDBJ whole genome shotgun (WGS) entry which is preliminary data.</text>
</comment>
<dbReference type="Pfam" id="PF00152">
    <property type="entry name" value="tRNA-synt_2"/>
    <property type="match status" value="1"/>
</dbReference>
<keyword evidence="10 13" id="KW-0648">Protein biosynthesis</keyword>
<evidence type="ECO:0000256" key="7">
    <source>
        <dbReference type="ARBA" id="ARBA00022741"/>
    </source>
</evidence>
<organism evidence="16 17">
    <name type="scientific">Orbus sasakiae</name>
    <dbReference type="NCBI Taxonomy" id="1078475"/>
    <lineage>
        <taxon>Bacteria</taxon>
        <taxon>Pseudomonadati</taxon>
        <taxon>Pseudomonadota</taxon>
        <taxon>Gammaproteobacteria</taxon>
        <taxon>Orbales</taxon>
        <taxon>Orbaceae</taxon>
        <taxon>Orbus</taxon>
    </lineage>
</organism>
<dbReference type="Proteomes" id="UP001500171">
    <property type="component" value="Unassembled WGS sequence"/>
</dbReference>
<evidence type="ECO:0000313" key="17">
    <source>
        <dbReference type="Proteomes" id="UP001500171"/>
    </source>
</evidence>
<dbReference type="PIRSF" id="PIRSF039101">
    <property type="entry name" value="LysRS2"/>
    <property type="match status" value="1"/>
</dbReference>
<keyword evidence="17" id="KW-1185">Reference proteome</keyword>
<evidence type="ECO:0000256" key="1">
    <source>
        <dbReference type="ARBA" id="ARBA00004496"/>
    </source>
</evidence>
<feature type="binding site" evidence="13">
    <location>
        <position position="423"/>
    </location>
    <ligand>
        <name>Mg(2+)</name>
        <dbReference type="ChEBI" id="CHEBI:18420"/>
        <label>2</label>
    </ligand>
</feature>
<evidence type="ECO:0000256" key="12">
    <source>
        <dbReference type="ARBA" id="ARBA00048573"/>
    </source>
</evidence>
<dbReference type="SUPFAM" id="SSF50249">
    <property type="entry name" value="Nucleic acid-binding proteins"/>
    <property type="match status" value="1"/>
</dbReference>
<dbReference type="CDD" id="cd00775">
    <property type="entry name" value="LysRS_core"/>
    <property type="match status" value="1"/>
</dbReference>
<dbReference type="NCBIfam" id="TIGR00499">
    <property type="entry name" value="lysS_bact"/>
    <property type="match status" value="1"/>
</dbReference>
<evidence type="ECO:0000256" key="14">
    <source>
        <dbReference type="RuleBase" id="RU000336"/>
    </source>
</evidence>
<dbReference type="InterPro" id="IPR012340">
    <property type="entry name" value="NA-bd_OB-fold"/>
</dbReference>
<dbReference type="InterPro" id="IPR034762">
    <property type="entry name" value="Lys-tRNA-ligase_II_bac/euk"/>
</dbReference>
<keyword evidence="8 13" id="KW-0067">ATP-binding</keyword>
<comment type="subunit">
    <text evidence="3 13">Homodimer.</text>
</comment>
<evidence type="ECO:0000256" key="3">
    <source>
        <dbReference type="ARBA" id="ARBA00011738"/>
    </source>
</evidence>
<dbReference type="InterPro" id="IPR018149">
    <property type="entry name" value="Lys-tRNA-synth_II_C"/>
</dbReference>
<keyword evidence="5 13" id="KW-0436">Ligase</keyword>
<keyword evidence="4 13" id="KW-0963">Cytoplasm</keyword>
<dbReference type="InterPro" id="IPR045864">
    <property type="entry name" value="aa-tRNA-synth_II/BPL/LPL"/>
</dbReference>
<feature type="domain" description="Aminoacyl-transfer RNA synthetases class-II family profile" evidence="15">
    <location>
        <begin position="185"/>
        <end position="504"/>
    </location>
</feature>
<dbReference type="InterPro" id="IPR004365">
    <property type="entry name" value="NA-bd_OB_tRNA"/>
</dbReference>
<dbReference type="InterPro" id="IPR044136">
    <property type="entry name" value="Lys-tRNA-ligase_II_N"/>
</dbReference>
<feature type="binding site" evidence="13">
    <location>
        <position position="423"/>
    </location>
    <ligand>
        <name>Mg(2+)</name>
        <dbReference type="ChEBI" id="CHEBI:18420"/>
        <label>1</label>
    </ligand>
</feature>
<dbReference type="EC" id="6.1.1.6" evidence="13"/>
<evidence type="ECO:0000256" key="9">
    <source>
        <dbReference type="ARBA" id="ARBA00022842"/>
    </source>
</evidence>
<keyword evidence="11 13" id="KW-0030">Aminoacyl-tRNA synthetase</keyword>
<evidence type="ECO:0000313" key="16">
    <source>
        <dbReference type="EMBL" id="GAA5113078.1"/>
    </source>
</evidence>
<evidence type="ECO:0000256" key="10">
    <source>
        <dbReference type="ARBA" id="ARBA00022917"/>
    </source>
</evidence>
<dbReference type="Gene3D" id="3.30.930.10">
    <property type="entry name" value="Bira Bifunctional Protein, Domain 2"/>
    <property type="match status" value="1"/>
</dbReference>
<dbReference type="Pfam" id="PF01336">
    <property type="entry name" value="tRNA_anti-codon"/>
    <property type="match status" value="1"/>
</dbReference>
<gene>
    <name evidence="13 16" type="primary">lysS</name>
    <name evidence="16" type="ORF">GCM10023211_20710</name>
</gene>
<keyword evidence="9 13" id="KW-0460">Magnesium</keyword>
<dbReference type="PANTHER" id="PTHR42918">
    <property type="entry name" value="LYSYL-TRNA SYNTHETASE"/>
    <property type="match status" value="1"/>
</dbReference>
<dbReference type="CDD" id="cd04322">
    <property type="entry name" value="LysRS_N"/>
    <property type="match status" value="1"/>
</dbReference>
<dbReference type="PROSITE" id="PS50862">
    <property type="entry name" value="AA_TRNA_LIGASE_II"/>
    <property type="match status" value="1"/>
</dbReference>
<evidence type="ECO:0000256" key="2">
    <source>
        <dbReference type="ARBA" id="ARBA00008226"/>
    </source>
</evidence>
<evidence type="ECO:0000256" key="8">
    <source>
        <dbReference type="ARBA" id="ARBA00022840"/>
    </source>
</evidence>
<accession>A0ABP9NA99</accession>
<dbReference type="InterPro" id="IPR004364">
    <property type="entry name" value="Aa-tRNA-synt_II"/>
</dbReference>
<dbReference type="InterPro" id="IPR002313">
    <property type="entry name" value="Lys-tRNA-ligase_II"/>
</dbReference>